<name>A0AAW1NQJ5_9CHLO</name>
<accession>A0AAW1NQJ5</accession>
<reference evidence="1 2" key="1">
    <citation type="journal article" date="2024" name="Nat. Commun.">
        <title>Phylogenomics reveals the evolutionary origins of lichenization in chlorophyte algae.</title>
        <authorList>
            <person name="Puginier C."/>
            <person name="Libourel C."/>
            <person name="Otte J."/>
            <person name="Skaloud P."/>
            <person name="Haon M."/>
            <person name="Grisel S."/>
            <person name="Petersen M."/>
            <person name="Berrin J.G."/>
            <person name="Delaux P.M."/>
            <person name="Dal Grande F."/>
            <person name="Keller J."/>
        </authorList>
    </citation>
    <scope>NUCLEOTIDE SEQUENCE [LARGE SCALE GENOMIC DNA]</scope>
    <source>
        <strain evidence="1 2">SAG 2036</strain>
    </source>
</reference>
<keyword evidence="2" id="KW-1185">Reference proteome</keyword>
<protein>
    <submittedName>
        <fullName evidence="1">Uncharacterized protein</fullName>
    </submittedName>
</protein>
<dbReference type="EMBL" id="JALJOQ010000189">
    <property type="protein sequence ID" value="KAK9790589.1"/>
    <property type="molecule type" value="Genomic_DNA"/>
</dbReference>
<evidence type="ECO:0000313" key="2">
    <source>
        <dbReference type="Proteomes" id="UP001465755"/>
    </source>
</evidence>
<organism evidence="1 2">
    <name type="scientific">Symbiochloris irregularis</name>
    <dbReference type="NCBI Taxonomy" id="706552"/>
    <lineage>
        <taxon>Eukaryota</taxon>
        <taxon>Viridiplantae</taxon>
        <taxon>Chlorophyta</taxon>
        <taxon>core chlorophytes</taxon>
        <taxon>Trebouxiophyceae</taxon>
        <taxon>Trebouxiales</taxon>
        <taxon>Trebouxiaceae</taxon>
        <taxon>Symbiochloris</taxon>
    </lineage>
</organism>
<gene>
    <name evidence="1" type="ORF">WJX73_008156</name>
</gene>
<proteinExistence type="predicted"/>
<comment type="caution">
    <text evidence="1">The sequence shown here is derived from an EMBL/GenBank/DDBJ whole genome shotgun (WGS) entry which is preliminary data.</text>
</comment>
<sequence length="146" mass="16438">MFSMLPKMDFMSSRVDSVTGGQTFEVRANGGDSELVTSSGALRFLLKRPWENRENRKWEFTLWEGQDLFHAKEETSQPALTLVRYSPSEFFGFGSASSCTQASAAGECLTPYVRPRLQQEFLIRLQAPKGVLADIVRWVSMRASSC</sequence>
<evidence type="ECO:0000313" key="1">
    <source>
        <dbReference type="EMBL" id="KAK9790589.1"/>
    </source>
</evidence>
<dbReference type="Proteomes" id="UP001465755">
    <property type="component" value="Unassembled WGS sequence"/>
</dbReference>
<dbReference type="AlphaFoldDB" id="A0AAW1NQJ5"/>